<evidence type="ECO:0000313" key="2">
    <source>
        <dbReference type="Proteomes" id="UP001239111"/>
    </source>
</evidence>
<protein>
    <submittedName>
        <fullName evidence="1">Uncharacterized protein</fullName>
    </submittedName>
</protein>
<name>A0ACC2P4E6_9HYME</name>
<dbReference type="EMBL" id="CM056742">
    <property type="protein sequence ID" value="KAJ8678242.1"/>
    <property type="molecule type" value="Genomic_DNA"/>
</dbReference>
<accession>A0ACC2P4E6</accession>
<gene>
    <name evidence="1" type="ORF">QAD02_014029</name>
</gene>
<comment type="caution">
    <text evidence="1">The sequence shown here is derived from an EMBL/GenBank/DDBJ whole genome shotgun (WGS) entry which is preliminary data.</text>
</comment>
<organism evidence="1 2">
    <name type="scientific">Eretmocerus hayati</name>
    <dbReference type="NCBI Taxonomy" id="131215"/>
    <lineage>
        <taxon>Eukaryota</taxon>
        <taxon>Metazoa</taxon>
        <taxon>Ecdysozoa</taxon>
        <taxon>Arthropoda</taxon>
        <taxon>Hexapoda</taxon>
        <taxon>Insecta</taxon>
        <taxon>Pterygota</taxon>
        <taxon>Neoptera</taxon>
        <taxon>Endopterygota</taxon>
        <taxon>Hymenoptera</taxon>
        <taxon>Apocrita</taxon>
        <taxon>Proctotrupomorpha</taxon>
        <taxon>Chalcidoidea</taxon>
        <taxon>Aphelinidae</taxon>
        <taxon>Aphelininae</taxon>
        <taxon>Eretmocerus</taxon>
    </lineage>
</organism>
<reference evidence="1" key="1">
    <citation type="submission" date="2023-04" db="EMBL/GenBank/DDBJ databases">
        <title>A chromosome-level genome assembly of the parasitoid wasp Eretmocerus hayati.</title>
        <authorList>
            <person name="Zhong Y."/>
            <person name="Liu S."/>
            <person name="Liu Y."/>
        </authorList>
    </citation>
    <scope>NUCLEOTIDE SEQUENCE</scope>
    <source>
        <strain evidence="1">ZJU_SS_LIU_2023</strain>
    </source>
</reference>
<dbReference type="Proteomes" id="UP001239111">
    <property type="component" value="Chromosome 2"/>
</dbReference>
<proteinExistence type="predicted"/>
<keyword evidence="2" id="KW-1185">Reference proteome</keyword>
<evidence type="ECO:0000313" key="1">
    <source>
        <dbReference type="EMBL" id="KAJ8678242.1"/>
    </source>
</evidence>
<sequence length="165" mass="18534">MVSKLCGPSPTVMMQFTECFGYFKIIVDTGAGPSLLELSKKPIDPHVAHDEIIELTGITAQSIRTLGKINLQYFDLIFLFHLIQDNFPMAQDGLLGSEASHGYRVSIDYARGNFRIGGYQIPILNNNWSATANINFTILHDGLNKDEYGVTPRKQLRLDLIRKTF</sequence>